<evidence type="ECO:0000313" key="5">
    <source>
        <dbReference type="EMBL" id="GGI79844.1"/>
    </source>
</evidence>
<evidence type="ECO:0000256" key="4">
    <source>
        <dbReference type="SAM" id="SignalP"/>
    </source>
</evidence>
<dbReference type="SUPFAM" id="SSF50956">
    <property type="entry name" value="Thermostable phytase (3-phytase)"/>
    <property type="match status" value="1"/>
</dbReference>
<evidence type="ECO:0000313" key="6">
    <source>
        <dbReference type="Proteomes" id="UP000613743"/>
    </source>
</evidence>
<evidence type="ECO:0000256" key="1">
    <source>
        <dbReference type="ARBA" id="ARBA00004236"/>
    </source>
</evidence>
<dbReference type="Proteomes" id="UP000613743">
    <property type="component" value="Unassembled WGS sequence"/>
</dbReference>
<dbReference type="CDD" id="cd09971">
    <property type="entry name" value="SdiA-regulated"/>
    <property type="match status" value="1"/>
</dbReference>
<keyword evidence="4" id="KW-0732">Signal</keyword>
<reference evidence="5" key="1">
    <citation type="journal article" date="2014" name="Int. J. Syst. Evol. Microbiol.">
        <title>Complete genome sequence of Corynebacterium casei LMG S-19264T (=DSM 44701T), isolated from a smear-ripened cheese.</title>
        <authorList>
            <consortium name="US DOE Joint Genome Institute (JGI-PGF)"/>
            <person name="Walter F."/>
            <person name="Albersmeier A."/>
            <person name="Kalinowski J."/>
            <person name="Ruckert C."/>
        </authorList>
    </citation>
    <scope>NUCLEOTIDE SEQUENCE</scope>
    <source>
        <strain evidence="5">JCM 30804</strain>
    </source>
</reference>
<accession>A0A917N966</accession>
<feature type="chain" id="PRO_5037849721" description="SdiA-regulated family protein" evidence="4">
    <location>
        <begin position="22"/>
        <end position="297"/>
    </location>
</feature>
<evidence type="ECO:0008006" key="7">
    <source>
        <dbReference type="Google" id="ProtNLM"/>
    </source>
</evidence>
<feature type="signal peptide" evidence="4">
    <location>
        <begin position="1"/>
        <end position="21"/>
    </location>
</feature>
<evidence type="ECO:0000256" key="2">
    <source>
        <dbReference type="ARBA" id="ARBA00022475"/>
    </source>
</evidence>
<evidence type="ECO:0000256" key="3">
    <source>
        <dbReference type="ARBA" id="ARBA00023136"/>
    </source>
</evidence>
<keyword evidence="3" id="KW-0472">Membrane</keyword>
<dbReference type="GO" id="GO:0005886">
    <property type="term" value="C:plasma membrane"/>
    <property type="evidence" value="ECO:0007669"/>
    <property type="project" value="UniProtKB-SubCell"/>
</dbReference>
<dbReference type="RefSeq" id="WP_188919736.1">
    <property type="nucleotide sequence ID" value="NZ_BMPZ01000003.1"/>
</dbReference>
<keyword evidence="2" id="KW-1003">Cell membrane</keyword>
<protein>
    <recommendedName>
        <fullName evidence="7">SdiA-regulated family protein</fullName>
    </recommendedName>
</protein>
<comment type="subcellular location">
    <subcellularLocation>
        <location evidence="1">Cell membrane</location>
    </subcellularLocation>
</comment>
<dbReference type="Pfam" id="PF06977">
    <property type="entry name" value="SdiA-regulated"/>
    <property type="match status" value="1"/>
</dbReference>
<proteinExistence type="predicted"/>
<dbReference type="InterPro" id="IPR009722">
    <property type="entry name" value="YjiK/CarP"/>
</dbReference>
<reference evidence="5" key="2">
    <citation type="submission" date="2020-09" db="EMBL/GenBank/DDBJ databases">
        <authorList>
            <person name="Sun Q."/>
            <person name="Ohkuma M."/>
        </authorList>
    </citation>
    <scope>NUCLEOTIDE SEQUENCE</scope>
    <source>
        <strain evidence="5">JCM 30804</strain>
    </source>
</reference>
<comment type="caution">
    <text evidence="5">The sequence shown here is derived from an EMBL/GenBank/DDBJ whole genome shotgun (WGS) entry which is preliminary data.</text>
</comment>
<dbReference type="EMBL" id="BMPZ01000003">
    <property type="protein sequence ID" value="GGI79844.1"/>
    <property type="molecule type" value="Genomic_DNA"/>
</dbReference>
<sequence length="297" mass="34111">MKLKPSLIKAIAICACLYGLASLFDFDDHLFNQFTKYTNQYQGFNQSIQLDEYDIEIDALPIQGIEKNLSGITYSSTTNLLYGISNSPRYIYELNKEGKLLRKIKLHKFRDTEGITFLKDNLFAIVDEEQGSIFVIEINDDTTDIYKQHNAKQFSLNIDAFENFGYEGIAYHAEKDGFYIVNERFPMEVIKISNWLNGQGPLSIGPEKQMNRMNNFMDDFSGLHFNSNNQTLLFLSDESMLVTEVALDGSKLSYLDLEKGFFGLKQDIPQAEGITLDQDGLLYIVSEPNLFYRYQKD</sequence>
<organism evidence="5 6">
    <name type="scientific">Shewanella gelidii</name>
    <dbReference type="NCBI Taxonomy" id="1642821"/>
    <lineage>
        <taxon>Bacteria</taxon>
        <taxon>Pseudomonadati</taxon>
        <taxon>Pseudomonadota</taxon>
        <taxon>Gammaproteobacteria</taxon>
        <taxon>Alteromonadales</taxon>
        <taxon>Shewanellaceae</taxon>
        <taxon>Shewanella</taxon>
    </lineage>
</organism>
<gene>
    <name evidence="5" type="ORF">GCM10009332_16510</name>
</gene>
<dbReference type="AlphaFoldDB" id="A0A917N966"/>
<keyword evidence="6" id="KW-1185">Reference proteome</keyword>
<name>A0A917N966_9GAMM</name>